<dbReference type="Gene3D" id="1.20.140.50">
    <property type="entry name" value="alix/aip1 like domains"/>
    <property type="match status" value="1"/>
</dbReference>
<gene>
    <name evidence="3" type="ORF">LAFE_0E05974G</name>
</gene>
<dbReference type="EMBL" id="LT598488">
    <property type="protein sequence ID" value="SCW01729.1"/>
    <property type="molecule type" value="Genomic_DNA"/>
</dbReference>
<dbReference type="InterPro" id="IPR038499">
    <property type="entry name" value="BRO1_sf"/>
</dbReference>
<feature type="domain" description="BRO1" evidence="2">
    <location>
        <begin position="3"/>
        <end position="378"/>
    </location>
</feature>
<dbReference type="SMART" id="SM01041">
    <property type="entry name" value="BRO1"/>
    <property type="match status" value="1"/>
</dbReference>
<dbReference type="Proteomes" id="UP000190831">
    <property type="component" value="Chromosome E"/>
</dbReference>
<name>A0A1G4MCZ8_LACFM</name>
<proteinExistence type="inferred from homology"/>
<dbReference type="InterPro" id="IPR025304">
    <property type="entry name" value="ALIX_V_dom"/>
</dbReference>
<reference evidence="4" key="1">
    <citation type="submission" date="2016-03" db="EMBL/GenBank/DDBJ databases">
        <authorList>
            <person name="Devillers H."/>
        </authorList>
    </citation>
    <scope>NUCLEOTIDE SEQUENCE [LARGE SCALE GENOMIC DNA]</scope>
</reference>
<organism evidence="3 4">
    <name type="scientific">Lachancea fermentati</name>
    <name type="common">Zygosaccharomyces fermentati</name>
    <dbReference type="NCBI Taxonomy" id="4955"/>
    <lineage>
        <taxon>Eukaryota</taxon>
        <taxon>Fungi</taxon>
        <taxon>Dikarya</taxon>
        <taxon>Ascomycota</taxon>
        <taxon>Saccharomycotina</taxon>
        <taxon>Saccharomycetes</taxon>
        <taxon>Saccharomycetales</taxon>
        <taxon>Saccharomycetaceae</taxon>
        <taxon>Lachancea</taxon>
    </lineage>
</organism>
<dbReference type="GO" id="GO:0005768">
    <property type="term" value="C:endosome"/>
    <property type="evidence" value="ECO:0007669"/>
    <property type="project" value="TreeGrafter"/>
</dbReference>
<dbReference type="Gene3D" id="1.25.40.280">
    <property type="entry name" value="alix/aip1 like domains"/>
    <property type="match status" value="1"/>
</dbReference>
<comment type="similarity">
    <text evidence="1">Belongs to the palA/RIM20 family.</text>
</comment>
<dbReference type="OMA" id="VSHAEEM"/>
<dbReference type="Pfam" id="PF03097">
    <property type="entry name" value="BRO1"/>
    <property type="match status" value="1"/>
</dbReference>
<evidence type="ECO:0000313" key="4">
    <source>
        <dbReference type="Proteomes" id="UP000190831"/>
    </source>
</evidence>
<evidence type="ECO:0000256" key="1">
    <source>
        <dbReference type="ARBA" id="ARBA00038154"/>
    </source>
</evidence>
<sequence length="661" mass="76162">MSQLLCIPFKKTIHADLKEKLAKLINANFYQTSSIFEDDLIKLSKLREIAVKVNVSETDLKKLKEYYIQFCQLKIKFPDDQLEVTWFETLGLKSYGRKCSSFQFEELNLVYNIGAMYSMLAVDNNNGSPEGQKKTCQYFQLSAGCFDYISSHVHESNDISMDENAISSLKYLMLAQAQETVWWKAIGDNLKPALTARLAYQVSLFYELAWKEAKMSELIKSDWQKRFQERSLYFVAVARYRQSLDFEERKEYGAKVAALKSASTHLNEIKLEDESVIAFMSKIRESSKIAERDNDLIYLQPVPPVLPTLKPAPMVKCIYFEGLKQPFDDKILESIGGPLFKSLLPISVMEASTAFNERQDEYVQQHVVAPIKALTNLLKEHIPTFELPEALKPMSENDLQAYELSMVELQLNNKNISDVLHQIRLILEQEASTDSSLRSRHGSLRWTLKDSQTANSEYIQRYEKISSYLNQGRKVDDDTFQLFLTVDKALLTNPVKLPESTDPLVKEASDVIKQRDAYIIEVEAKSASNSLLPKIISLYKKTRATEFEDLFAEHLVIFRDDLTFVQQEKKRNEVLIRKLVEHTERDTTKRLDARDLYVQDFKYSLKILEDVKENIKSGSTFYQDLMKSATALLNDVQKFEASRKEEKKGLEMLLMSNATDS</sequence>
<dbReference type="PROSITE" id="PS51180">
    <property type="entry name" value="BRO1"/>
    <property type="match status" value="1"/>
</dbReference>
<protein>
    <submittedName>
        <fullName evidence="3">LAFE_0E05974g1_1</fullName>
    </submittedName>
</protein>
<dbReference type="InterPro" id="IPR004328">
    <property type="entry name" value="BRO1_dom"/>
</dbReference>
<dbReference type="Pfam" id="PF13949">
    <property type="entry name" value="ALIX_LYPXL_bnd"/>
    <property type="match status" value="2"/>
</dbReference>
<dbReference type="STRING" id="4955.A0A1G4MCZ8"/>
<keyword evidence="4" id="KW-1185">Reference proteome</keyword>
<dbReference type="AlphaFoldDB" id="A0A1G4MCZ8"/>
<dbReference type="PANTHER" id="PTHR23030:SF39">
    <property type="entry name" value="PROGRAMMED CELL DEATH 6-INTERACTING PROTEIN"/>
    <property type="match status" value="1"/>
</dbReference>
<dbReference type="CDD" id="cd09241">
    <property type="entry name" value="BRO1_ScRim20-like"/>
    <property type="match status" value="1"/>
</dbReference>
<accession>A0A1G4MCZ8</accession>
<evidence type="ECO:0000313" key="3">
    <source>
        <dbReference type="EMBL" id="SCW01729.1"/>
    </source>
</evidence>
<evidence type="ECO:0000259" key="2">
    <source>
        <dbReference type="PROSITE" id="PS51180"/>
    </source>
</evidence>
<dbReference type="PANTHER" id="PTHR23030">
    <property type="entry name" value="PCD6 INTERACTING PROTEIN-RELATED"/>
    <property type="match status" value="1"/>
</dbReference>
<dbReference type="OrthoDB" id="64867at2759"/>